<comment type="similarity">
    <text evidence="2">Belongs to the glutamate-gated ion channel (TC 1.A.10.1) family.</text>
</comment>
<evidence type="ECO:0000256" key="1">
    <source>
        <dbReference type="ARBA" id="ARBA00004651"/>
    </source>
</evidence>
<comment type="subcellular location">
    <subcellularLocation>
        <location evidence="1">Cell membrane</location>
        <topology evidence="1">Multi-pass membrane protein</topology>
    </subcellularLocation>
</comment>
<sequence>MAGAAFLIDSQYSRLLSLRSYSFSSTSSSVQAIIEQPRHHHNVSLADIFQWTFGIFVGQCPKWRLRGFVTRLTAAVWIFMTLIISIVYRSNLKAMLISPKLRLPFDSLEEFLQTDIPVLVLEGSMMHRLYLVSGEPDRLSDTHSLIDGRND</sequence>
<dbReference type="EMBL" id="GDRN01044172">
    <property type="protein sequence ID" value="JAI66937.1"/>
    <property type="molecule type" value="Transcribed_RNA"/>
</dbReference>
<evidence type="ECO:0000256" key="3">
    <source>
        <dbReference type="ARBA" id="ARBA00022475"/>
    </source>
</evidence>
<keyword evidence="7" id="KW-0675">Receptor</keyword>
<keyword evidence="5 9" id="KW-1133">Transmembrane helix</keyword>
<evidence type="ECO:0000256" key="2">
    <source>
        <dbReference type="ARBA" id="ARBA00008685"/>
    </source>
</evidence>
<accession>A0A0N7ZDD4</accession>
<feature type="transmembrane region" description="Helical" evidence="9">
    <location>
        <begin position="68"/>
        <end position="88"/>
    </location>
</feature>
<dbReference type="InterPro" id="IPR052192">
    <property type="entry name" value="Insect_Ionotropic_Sensory_Rcpt"/>
</dbReference>
<proteinExistence type="inferred from homology"/>
<dbReference type="PANTHER" id="PTHR42643">
    <property type="entry name" value="IONOTROPIC RECEPTOR 20A-RELATED"/>
    <property type="match status" value="1"/>
</dbReference>
<evidence type="ECO:0000259" key="10">
    <source>
        <dbReference type="Pfam" id="PF00060"/>
    </source>
</evidence>
<reference evidence="11" key="1">
    <citation type="submission" date="2015-09" db="EMBL/GenBank/DDBJ databases">
        <title>Scylla olivacea transcriptome.</title>
        <authorList>
            <person name="Ikhwanuddin M."/>
        </authorList>
    </citation>
    <scope>NUCLEOTIDE SEQUENCE</scope>
</reference>
<dbReference type="Pfam" id="PF00060">
    <property type="entry name" value="Lig_chan"/>
    <property type="match status" value="1"/>
</dbReference>
<evidence type="ECO:0000256" key="4">
    <source>
        <dbReference type="ARBA" id="ARBA00022692"/>
    </source>
</evidence>
<dbReference type="EMBL" id="GDRN01044175">
    <property type="protein sequence ID" value="JAI66936.1"/>
    <property type="molecule type" value="Transcribed_RNA"/>
</dbReference>
<dbReference type="AlphaFoldDB" id="A0A0N7ZDD4"/>
<dbReference type="GO" id="GO:0005886">
    <property type="term" value="C:plasma membrane"/>
    <property type="evidence" value="ECO:0007669"/>
    <property type="project" value="UniProtKB-SubCell"/>
</dbReference>
<keyword evidence="4 9" id="KW-0812">Transmembrane</keyword>
<evidence type="ECO:0000256" key="7">
    <source>
        <dbReference type="ARBA" id="ARBA00023170"/>
    </source>
</evidence>
<dbReference type="InterPro" id="IPR001320">
    <property type="entry name" value="Iontro_rcpt_C"/>
</dbReference>
<dbReference type="Gene3D" id="1.10.287.70">
    <property type="match status" value="1"/>
</dbReference>
<evidence type="ECO:0000256" key="5">
    <source>
        <dbReference type="ARBA" id="ARBA00022989"/>
    </source>
</evidence>
<keyword evidence="6 9" id="KW-0472">Membrane</keyword>
<evidence type="ECO:0000256" key="9">
    <source>
        <dbReference type="SAM" id="Phobius"/>
    </source>
</evidence>
<name>A0A0N7ZDD4_SCYOL</name>
<evidence type="ECO:0000256" key="6">
    <source>
        <dbReference type="ARBA" id="ARBA00023136"/>
    </source>
</evidence>
<dbReference type="GO" id="GO:0050906">
    <property type="term" value="P:detection of stimulus involved in sensory perception"/>
    <property type="evidence" value="ECO:0007669"/>
    <property type="project" value="UniProtKB-ARBA"/>
</dbReference>
<protein>
    <recommendedName>
        <fullName evidence="10">Ionotropic glutamate receptor C-terminal domain-containing protein</fullName>
    </recommendedName>
</protein>
<evidence type="ECO:0000256" key="8">
    <source>
        <dbReference type="ARBA" id="ARBA00023180"/>
    </source>
</evidence>
<keyword evidence="8" id="KW-0325">Glycoprotein</keyword>
<dbReference type="GO" id="GO:0015276">
    <property type="term" value="F:ligand-gated monoatomic ion channel activity"/>
    <property type="evidence" value="ECO:0007669"/>
    <property type="project" value="InterPro"/>
</dbReference>
<feature type="domain" description="Ionotropic glutamate receptor C-terminal" evidence="10">
    <location>
        <begin position="37"/>
        <end position="113"/>
    </location>
</feature>
<organism evidence="11">
    <name type="scientific">Scylla olivacea</name>
    <name type="common">Orange mud crab</name>
    <name type="synonym">Cancer olivacea</name>
    <dbReference type="NCBI Taxonomy" id="85551"/>
    <lineage>
        <taxon>Eukaryota</taxon>
        <taxon>Metazoa</taxon>
        <taxon>Ecdysozoa</taxon>
        <taxon>Arthropoda</taxon>
        <taxon>Crustacea</taxon>
        <taxon>Multicrustacea</taxon>
        <taxon>Malacostraca</taxon>
        <taxon>Eumalacostraca</taxon>
        <taxon>Eucarida</taxon>
        <taxon>Decapoda</taxon>
        <taxon>Pleocyemata</taxon>
        <taxon>Brachyura</taxon>
        <taxon>Eubrachyura</taxon>
        <taxon>Portunoidea</taxon>
        <taxon>Portunidae</taxon>
        <taxon>Portuninae</taxon>
        <taxon>Scylla</taxon>
    </lineage>
</organism>
<keyword evidence="3" id="KW-1003">Cell membrane</keyword>
<dbReference type="PANTHER" id="PTHR42643:SF24">
    <property type="entry name" value="IONOTROPIC RECEPTOR 60A"/>
    <property type="match status" value="1"/>
</dbReference>
<evidence type="ECO:0000313" key="11">
    <source>
        <dbReference type="EMBL" id="JAI66936.1"/>
    </source>
</evidence>